<feature type="region of interest" description="Disordered" evidence="3">
    <location>
        <begin position="1"/>
        <end position="90"/>
    </location>
</feature>
<evidence type="ECO:0000259" key="4">
    <source>
        <dbReference type="Pfam" id="PF15247"/>
    </source>
</evidence>
<dbReference type="InterPro" id="IPR026502">
    <property type="entry name" value="SLBP1/SLBP2"/>
</dbReference>
<dbReference type="GO" id="GO:0071207">
    <property type="term" value="F:histone pre-mRNA stem-loop binding"/>
    <property type="evidence" value="ECO:0007669"/>
    <property type="project" value="TreeGrafter"/>
</dbReference>
<feature type="compositionally biased region" description="Low complexity" evidence="3">
    <location>
        <begin position="179"/>
        <end position="189"/>
    </location>
</feature>
<organism evidence="5">
    <name type="scientific">Anopheles atroparvus</name>
    <name type="common">European mosquito</name>
    <dbReference type="NCBI Taxonomy" id="41427"/>
    <lineage>
        <taxon>Eukaryota</taxon>
        <taxon>Metazoa</taxon>
        <taxon>Ecdysozoa</taxon>
        <taxon>Arthropoda</taxon>
        <taxon>Hexapoda</taxon>
        <taxon>Insecta</taxon>
        <taxon>Pterygota</taxon>
        <taxon>Neoptera</taxon>
        <taxon>Endopterygota</taxon>
        <taxon>Diptera</taxon>
        <taxon>Nematocera</taxon>
        <taxon>Culicoidea</taxon>
        <taxon>Culicidae</taxon>
        <taxon>Anophelinae</taxon>
        <taxon>Anopheles</taxon>
    </lineage>
</organism>
<sequence length="272" mass="31376">MALATSNIRSTMDTVSRKITPLGSSPTGNSEEKRDHEKSWYEIMVEEEEELQQQEAAQGKHQEAGEMSSQHSEVYSESTPEDELVMSGRCKEANERQIEIDILDSANVKKYEKLVKSDLIKSPFKRRLSGNSSSDEVDEGSPSEMNCDRDDATEPPSLWKRSKKDENDHGLQRLRRESSSSGASSQNSRKQVEYETDEAVLARRQKQIDYGKNTLGYENYIKSVPRNERKLDQPRTPQKHLKYSRRAWDGLIKIWRKQLHCYDPNSKMEDDQ</sequence>
<feature type="compositionally biased region" description="Basic and acidic residues" evidence="3">
    <location>
        <begin position="30"/>
        <end position="40"/>
    </location>
</feature>
<dbReference type="Gene3D" id="1.10.8.1120">
    <property type="entry name" value="Histone RNA hairpin-binding protein RNA-binding domain"/>
    <property type="match status" value="1"/>
</dbReference>
<evidence type="ECO:0000256" key="1">
    <source>
        <dbReference type="ARBA" id="ARBA00006151"/>
    </source>
</evidence>
<dbReference type="EnsemblMetazoa" id="AATE002147-RA">
    <property type="protein sequence ID" value="AATE002147-PA.2"/>
    <property type="gene ID" value="AATE002147"/>
</dbReference>
<evidence type="ECO:0000256" key="3">
    <source>
        <dbReference type="SAM" id="MobiDB-lite"/>
    </source>
</evidence>
<dbReference type="GO" id="GO:0003729">
    <property type="term" value="F:mRNA binding"/>
    <property type="evidence" value="ECO:0007669"/>
    <property type="project" value="InterPro"/>
</dbReference>
<evidence type="ECO:0000256" key="2">
    <source>
        <dbReference type="ARBA" id="ARBA00022884"/>
    </source>
</evidence>
<evidence type="ECO:0000313" key="5">
    <source>
        <dbReference type="EnsemblMetazoa" id="AATE002147-PA.2"/>
    </source>
</evidence>
<dbReference type="GO" id="GO:0007076">
    <property type="term" value="P:mitotic chromosome condensation"/>
    <property type="evidence" value="ECO:0007669"/>
    <property type="project" value="UniProtKB-ARBA"/>
</dbReference>
<dbReference type="AlphaFoldDB" id="A0A8W7MYB6"/>
<protein>
    <recommendedName>
        <fullName evidence="4">Histone RNA hairpin-binding protein RNA-binding domain-containing protein</fullName>
    </recommendedName>
</protein>
<accession>A0A8W7MYB6</accession>
<feature type="compositionally biased region" description="Polar residues" evidence="3">
    <location>
        <begin position="67"/>
        <end position="78"/>
    </location>
</feature>
<comment type="similarity">
    <text evidence="1">Belongs to the SLBP family.</text>
</comment>
<dbReference type="GO" id="GO:0005737">
    <property type="term" value="C:cytoplasm"/>
    <property type="evidence" value="ECO:0007669"/>
    <property type="project" value="TreeGrafter"/>
</dbReference>
<dbReference type="Pfam" id="PF15247">
    <property type="entry name" value="SLBP_RNA_bind"/>
    <property type="match status" value="1"/>
</dbReference>
<dbReference type="PANTHER" id="PTHR17408:SF0">
    <property type="entry name" value="HISTONE RNA HAIRPIN-BINDING PROTEIN"/>
    <property type="match status" value="1"/>
</dbReference>
<feature type="domain" description="Histone RNA hairpin-binding protein RNA-binding" evidence="4">
    <location>
        <begin position="196"/>
        <end position="264"/>
    </location>
</feature>
<feature type="compositionally biased region" description="Polar residues" evidence="3">
    <location>
        <begin position="1"/>
        <end position="14"/>
    </location>
</feature>
<name>A0A8W7MYB6_ANOAO</name>
<dbReference type="InterPro" id="IPR029344">
    <property type="entry name" value="SLBP_RNA_bind"/>
</dbReference>
<dbReference type="GO" id="GO:0006398">
    <property type="term" value="P:mRNA 3'-end processing by stem-loop binding and cleavage"/>
    <property type="evidence" value="ECO:0007669"/>
    <property type="project" value="TreeGrafter"/>
</dbReference>
<keyword evidence="2" id="KW-0694">RNA-binding</keyword>
<dbReference type="GO" id="GO:0051028">
    <property type="term" value="P:mRNA transport"/>
    <property type="evidence" value="ECO:0007669"/>
    <property type="project" value="TreeGrafter"/>
</dbReference>
<dbReference type="GO" id="GO:0071204">
    <property type="term" value="C:histone pre-mRNA 3'end processing complex"/>
    <property type="evidence" value="ECO:0007669"/>
    <property type="project" value="TreeGrafter"/>
</dbReference>
<dbReference type="FunFam" id="1.10.8.1120:FF:000001">
    <property type="entry name" value="Histone RNA hairpin-binding protein-like"/>
    <property type="match status" value="1"/>
</dbReference>
<feature type="compositionally biased region" description="Basic and acidic residues" evidence="3">
    <location>
        <begin position="163"/>
        <end position="178"/>
    </location>
</feature>
<dbReference type="PANTHER" id="PTHR17408">
    <property type="entry name" value="HISTONE RNA HAIRPIN-BINDING PROTEIN"/>
    <property type="match status" value="1"/>
</dbReference>
<feature type="region of interest" description="Disordered" evidence="3">
    <location>
        <begin position="122"/>
        <end position="197"/>
    </location>
</feature>
<dbReference type="InterPro" id="IPR038294">
    <property type="entry name" value="SLBP_RNA_bind_sf"/>
</dbReference>
<proteinExistence type="inferred from homology"/>
<reference evidence="5" key="1">
    <citation type="submission" date="2022-08" db="UniProtKB">
        <authorList>
            <consortium name="EnsemblMetazoa"/>
        </authorList>
    </citation>
    <scope>IDENTIFICATION</scope>
    <source>
        <strain evidence="5">EBRO</strain>
    </source>
</reference>